<name>A0A2U3QKR1_9BACT</name>
<evidence type="ECO:0000313" key="2">
    <source>
        <dbReference type="Proteomes" id="UP000245125"/>
    </source>
</evidence>
<dbReference type="Pfam" id="PF04343">
    <property type="entry name" value="DUF488"/>
    <property type="match status" value="1"/>
</dbReference>
<dbReference type="PIRSF" id="PIRSF024492">
    <property type="entry name" value="UCP024492"/>
    <property type="match status" value="1"/>
</dbReference>
<proteinExistence type="predicted"/>
<dbReference type="Proteomes" id="UP000245125">
    <property type="component" value="Unassembled WGS sequence"/>
</dbReference>
<protein>
    <recommendedName>
        <fullName evidence="3">DUF488 domain-containing protein</fullName>
    </recommendedName>
</protein>
<dbReference type="PANTHER" id="PTHR39337">
    <property type="entry name" value="BLR5642 PROTEIN"/>
    <property type="match status" value="1"/>
</dbReference>
<gene>
    <name evidence="1" type="ORF">NBG4_840004</name>
</gene>
<organism evidence="1 2">
    <name type="scientific">Candidatus Sulfobium mesophilum</name>
    <dbReference type="NCBI Taxonomy" id="2016548"/>
    <lineage>
        <taxon>Bacteria</taxon>
        <taxon>Pseudomonadati</taxon>
        <taxon>Nitrospirota</taxon>
        <taxon>Nitrospiria</taxon>
        <taxon>Nitrospirales</taxon>
        <taxon>Nitrospiraceae</taxon>
        <taxon>Candidatus Sulfobium</taxon>
    </lineage>
</organism>
<reference evidence="2" key="1">
    <citation type="submission" date="2018-03" db="EMBL/GenBank/DDBJ databases">
        <authorList>
            <person name="Zecchin S."/>
        </authorList>
    </citation>
    <scope>NUCLEOTIDE SEQUENCE [LARGE SCALE GENOMIC DNA]</scope>
</reference>
<dbReference type="OrthoDB" id="9789109at2"/>
<dbReference type="InterPro" id="IPR014519">
    <property type="entry name" value="UCP024492"/>
</dbReference>
<accession>A0A2U3QKR1</accession>
<dbReference type="InterPro" id="IPR007438">
    <property type="entry name" value="DUF488"/>
</dbReference>
<dbReference type="AlphaFoldDB" id="A0A2U3QKR1"/>
<keyword evidence="2" id="KW-1185">Reference proteome</keyword>
<dbReference type="PANTHER" id="PTHR39337:SF1">
    <property type="entry name" value="BLR5642 PROTEIN"/>
    <property type="match status" value="1"/>
</dbReference>
<sequence length="180" mass="20328">MKTGASEQKSIVFTIGHSTRPVSEFVEIINVYGIKKVVDIRSIPKSRHNPQFSQDALRESLKAAKIGYLYMKELGGLRHALRDSPNMAWRNASFRGFADYMQTEEFEENLEKLIETAEKRAIVIMCAEALPWRCHRSLIGDALLVRGVKVRHIISAGSSRDHTLTPWAEVKGTKITYPGD</sequence>
<dbReference type="EMBL" id="OUUY01000135">
    <property type="protein sequence ID" value="SPQ01998.1"/>
    <property type="molecule type" value="Genomic_DNA"/>
</dbReference>
<evidence type="ECO:0008006" key="3">
    <source>
        <dbReference type="Google" id="ProtNLM"/>
    </source>
</evidence>
<evidence type="ECO:0000313" key="1">
    <source>
        <dbReference type="EMBL" id="SPQ01998.1"/>
    </source>
</evidence>